<dbReference type="PANTHER" id="PTHR19957">
    <property type="entry name" value="SYNTAXIN"/>
    <property type="match status" value="1"/>
</dbReference>
<dbReference type="GO" id="GO:0000149">
    <property type="term" value="F:SNARE binding"/>
    <property type="evidence" value="ECO:0007669"/>
    <property type="project" value="TreeGrafter"/>
</dbReference>
<evidence type="ECO:0000313" key="5">
    <source>
        <dbReference type="Proteomes" id="UP000198406"/>
    </source>
</evidence>
<dbReference type="OrthoDB" id="364348at2759"/>
<reference evidence="4 5" key="1">
    <citation type="journal article" date="2015" name="Plant Cell">
        <title>Oil accumulation by the oleaginous diatom Fistulifera solaris as revealed by the genome and transcriptome.</title>
        <authorList>
            <person name="Tanaka T."/>
            <person name="Maeda Y."/>
            <person name="Veluchamy A."/>
            <person name="Tanaka M."/>
            <person name="Abida H."/>
            <person name="Marechal E."/>
            <person name="Bowler C."/>
            <person name="Muto M."/>
            <person name="Sunaga Y."/>
            <person name="Tanaka M."/>
            <person name="Yoshino T."/>
            <person name="Taniguchi T."/>
            <person name="Fukuda Y."/>
            <person name="Nemoto M."/>
            <person name="Matsumoto M."/>
            <person name="Wong P.S."/>
            <person name="Aburatani S."/>
            <person name="Fujibuchi W."/>
        </authorList>
    </citation>
    <scope>NUCLEOTIDE SEQUENCE [LARGE SCALE GENOMIC DNA]</scope>
    <source>
        <strain evidence="4 5">JPCC DA0580</strain>
    </source>
</reference>
<dbReference type="GO" id="GO:0006906">
    <property type="term" value="P:vesicle fusion"/>
    <property type="evidence" value="ECO:0007669"/>
    <property type="project" value="TreeGrafter"/>
</dbReference>
<dbReference type="InterPro" id="IPR000727">
    <property type="entry name" value="T_SNARE_dom"/>
</dbReference>
<dbReference type="GO" id="GO:0005484">
    <property type="term" value="F:SNAP receptor activity"/>
    <property type="evidence" value="ECO:0007669"/>
    <property type="project" value="TreeGrafter"/>
</dbReference>
<proteinExistence type="inferred from homology"/>
<comment type="similarity">
    <text evidence="1">Belongs to the syntaxin family.</text>
</comment>
<accession>A0A1Z5JSS7</accession>
<dbReference type="Proteomes" id="UP000198406">
    <property type="component" value="Unassembled WGS sequence"/>
</dbReference>
<dbReference type="SUPFAM" id="SSF47661">
    <property type="entry name" value="t-snare proteins"/>
    <property type="match status" value="1"/>
</dbReference>
<dbReference type="EMBL" id="BDSP01000111">
    <property type="protein sequence ID" value="GAX16811.1"/>
    <property type="molecule type" value="Genomic_DNA"/>
</dbReference>
<dbReference type="PROSITE" id="PS50192">
    <property type="entry name" value="T_SNARE"/>
    <property type="match status" value="1"/>
</dbReference>
<dbReference type="GO" id="GO:0048278">
    <property type="term" value="P:vesicle docking"/>
    <property type="evidence" value="ECO:0007669"/>
    <property type="project" value="TreeGrafter"/>
</dbReference>
<evidence type="ECO:0000259" key="3">
    <source>
        <dbReference type="PROSITE" id="PS50192"/>
    </source>
</evidence>
<dbReference type="GO" id="GO:0006886">
    <property type="term" value="P:intracellular protein transport"/>
    <property type="evidence" value="ECO:0007669"/>
    <property type="project" value="TreeGrafter"/>
</dbReference>
<dbReference type="CDD" id="cd15840">
    <property type="entry name" value="SNARE_Qa"/>
    <property type="match status" value="1"/>
</dbReference>
<feature type="domain" description="T-SNARE coiled-coil homology" evidence="3">
    <location>
        <begin position="210"/>
        <end position="265"/>
    </location>
</feature>
<dbReference type="AlphaFoldDB" id="A0A1Z5JSS7"/>
<dbReference type="PANTHER" id="PTHR19957:SF38">
    <property type="entry name" value="LD27581P"/>
    <property type="match status" value="1"/>
</dbReference>
<dbReference type="InterPro" id="IPR045242">
    <property type="entry name" value="Syntaxin"/>
</dbReference>
<organism evidence="4 5">
    <name type="scientific">Fistulifera solaris</name>
    <name type="common">Oleaginous diatom</name>
    <dbReference type="NCBI Taxonomy" id="1519565"/>
    <lineage>
        <taxon>Eukaryota</taxon>
        <taxon>Sar</taxon>
        <taxon>Stramenopiles</taxon>
        <taxon>Ochrophyta</taxon>
        <taxon>Bacillariophyta</taxon>
        <taxon>Bacillariophyceae</taxon>
        <taxon>Bacillariophycidae</taxon>
        <taxon>Naviculales</taxon>
        <taxon>Naviculaceae</taxon>
        <taxon>Fistulifera</taxon>
    </lineage>
</organism>
<dbReference type="GO" id="GO:0031201">
    <property type="term" value="C:SNARE complex"/>
    <property type="evidence" value="ECO:0007669"/>
    <property type="project" value="TreeGrafter"/>
</dbReference>
<evidence type="ECO:0000256" key="2">
    <source>
        <dbReference type="SAM" id="MobiDB-lite"/>
    </source>
</evidence>
<dbReference type="Gene3D" id="1.20.5.110">
    <property type="match status" value="1"/>
</dbReference>
<comment type="caution">
    <text evidence="4">The sequence shown here is derived from an EMBL/GenBank/DDBJ whole genome shotgun (WGS) entry which is preliminary data.</text>
</comment>
<keyword evidence="5" id="KW-1185">Reference proteome</keyword>
<dbReference type="InParanoid" id="A0A1Z5JSS7"/>
<protein>
    <recommendedName>
        <fullName evidence="3">t-SNARE coiled-coil homology domain-containing protein</fullName>
    </recommendedName>
</protein>
<feature type="region of interest" description="Disordered" evidence="2">
    <location>
        <begin position="1"/>
        <end position="36"/>
    </location>
</feature>
<name>A0A1Z5JSS7_FISSO</name>
<dbReference type="InterPro" id="IPR010989">
    <property type="entry name" value="SNARE"/>
</dbReference>
<dbReference type="GO" id="GO:0012505">
    <property type="term" value="C:endomembrane system"/>
    <property type="evidence" value="ECO:0007669"/>
    <property type="project" value="TreeGrafter"/>
</dbReference>
<sequence length="375" mass="42916">MSFQDLSGTLPTDAQQTMPRIVVQQPDDEEPPRLPPKTRSIMLHGKVQHLLDDGGDEELYDAEQVQMQRDAIRKRQQRKSDYSLLTAETQQYQKLVSELSALLDGSGETPEAAWRVRILMTSAQETDKELWEKLYNYEKTLLMKKNSLTGEEELRTEQTACMKLHRDFKRSHKTLLMAMSLYEKKQSAEISRLGAVGWSNGGDEKEDFYEKAMREREEELVRMNESIHQVNDVYKNLAALVEEQQPQIDQIANAVEYSKDNVEATVNNYGCDFGFGDQLCSALGIEETMNQWNPFPAYDDKVKLTETKTADTEVLAENEKTACRSNLPDFKIDSFLWYDSLETLTNDFIALKNDIIQAGQNIAEQGSKLECVSPR</sequence>
<evidence type="ECO:0000256" key="1">
    <source>
        <dbReference type="ARBA" id="ARBA00009063"/>
    </source>
</evidence>
<evidence type="ECO:0000313" key="4">
    <source>
        <dbReference type="EMBL" id="GAX16811.1"/>
    </source>
</evidence>
<gene>
    <name evidence="4" type="ORF">FisN_5Hh183</name>
</gene>
<dbReference type="SMART" id="SM00397">
    <property type="entry name" value="t_SNARE"/>
    <property type="match status" value="1"/>
</dbReference>
<feature type="compositionally biased region" description="Polar residues" evidence="2">
    <location>
        <begin position="1"/>
        <end position="18"/>
    </location>
</feature>